<accession>A0A3N4P573</accession>
<dbReference type="AlphaFoldDB" id="A0A3N4P573"/>
<evidence type="ECO:0000313" key="1">
    <source>
        <dbReference type="EMBL" id="RPD99770.1"/>
    </source>
</evidence>
<reference evidence="1 2" key="1">
    <citation type="submission" date="2018-11" db="EMBL/GenBank/DDBJ databases">
        <title>Whole genome sequencing of Pantoea sp. RIT388.</title>
        <authorList>
            <person name="Gan H.M."/>
            <person name="Hudson A.O."/>
        </authorList>
    </citation>
    <scope>NUCLEOTIDE SEQUENCE [LARGE SCALE GENOMIC DNA]</scope>
    <source>
        <strain evidence="1 2">RIT388</strain>
    </source>
</reference>
<sequence>MAPSPPRRLKPLLTHRSSLSCRIDKNVSRPFPVTAESVPPAIAESIFTHALKMLARLTPQA</sequence>
<dbReference type="Proteomes" id="UP000281332">
    <property type="component" value="Unassembled WGS sequence"/>
</dbReference>
<proteinExistence type="predicted"/>
<comment type="caution">
    <text evidence="1">The sequence shown here is derived from an EMBL/GenBank/DDBJ whole genome shotgun (WGS) entry which is preliminary data.</text>
</comment>
<organism evidence="1 2">
    <name type="scientific">Candidatus Pantoea deserta</name>
    <dbReference type="NCBI Taxonomy" id="1869313"/>
    <lineage>
        <taxon>Bacteria</taxon>
        <taxon>Pseudomonadati</taxon>
        <taxon>Pseudomonadota</taxon>
        <taxon>Gammaproteobacteria</taxon>
        <taxon>Enterobacterales</taxon>
        <taxon>Erwiniaceae</taxon>
        <taxon>Pantoea</taxon>
    </lineage>
</organism>
<protein>
    <submittedName>
        <fullName evidence="1">Uncharacterized protein</fullName>
    </submittedName>
</protein>
<dbReference type="EMBL" id="RMVG01000009">
    <property type="protein sequence ID" value="RPD99770.1"/>
    <property type="molecule type" value="Genomic_DNA"/>
</dbReference>
<gene>
    <name evidence="1" type="ORF">BBB56_13045</name>
</gene>
<evidence type="ECO:0000313" key="2">
    <source>
        <dbReference type="Proteomes" id="UP000281332"/>
    </source>
</evidence>
<keyword evidence="2" id="KW-1185">Reference proteome</keyword>
<name>A0A3N4P573_9GAMM</name>